<feature type="compositionally biased region" description="Low complexity" evidence="11">
    <location>
        <begin position="74"/>
        <end position="85"/>
    </location>
</feature>
<dbReference type="Pfam" id="PF17862">
    <property type="entry name" value="AAA_lid_3"/>
    <property type="match status" value="1"/>
</dbReference>
<feature type="domain" description="ATPase AAA-type core" evidence="12">
    <location>
        <begin position="311"/>
        <end position="356"/>
    </location>
</feature>
<keyword evidence="7" id="KW-0378">Hydrolase</keyword>
<evidence type="ECO:0000256" key="7">
    <source>
        <dbReference type="ARBA" id="ARBA00022801"/>
    </source>
</evidence>
<evidence type="ECO:0000259" key="14">
    <source>
        <dbReference type="Pfam" id="PF17862"/>
    </source>
</evidence>
<dbReference type="OrthoDB" id="1413014at2759"/>
<dbReference type="GO" id="GO:0004222">
    <property type="term" value="F:metalloendopeptidase activity"/>
    <property type="evidence" value="ECO:0007669"/>
    <property type="project" value="InterPro"/>
</dbReference>
<dbReference type="GO" id="GO:0046872">
    <property type="term" value="F:metal ion binding"/>
    <property type="evidence" value="ECO:0007669"/>
    <property type="project" value="UniProtKB-KW"/>
</dbReference>
<dbReference type="InterPro" id="IPR003959">
    <property type="entry name" value="ATPase_AAA_core"/>
</dbReference>
<dbReference type="InterPro" id="IPR027417">
    <property type="entry name" value="P-loop_NTPase"/>
</dbReference>
<proteinExistence type="inferred from homology"/>
<evidence type="ECO:0000256" key="9">
    <source>
        <dbReference type="ARBA" id="ARBA00022840"/>
    </source>
</evidence>
<keyword evidence="10" id="KW-0482">Metalloprotease</keyword>
<dbReference type="GO" id="GO:0005745">
    <property type="term" value="C:m-AAA complex"/>
    <property type="evidence" value="ECO:0007669"/>
    <property type="project" value="TreeGrafter"/>
</dbReference>
<keyword evidence="4" id="KW-0645">Protease</keyword>
<keyword evidence="9" id="KW-0067">ATP-binding</keyword>
<keyword evidence="8" id="KW-0862">Zinc</keyword>
<accession>A0A7J6L4D0</accession>
<dbReference type="GO" id="GO:0034982">
    <property type="term" value="P:mitochondrial protein processing"/>
    <property type="evidence" value="ECO:0007669"/>
    <property type="project" value="TreeGrafter"/>
</dbReference>
<dbReference type="Gene3D" id="3.40.50.300">
    <property type="entry name" value="P-loop containing nucleotide triphosphate hydrolases"/>
    <property type="match status" value="1"/>
</dbReference>
<evidence type="ECO:0008006" key="19">
    <source>
        <dbReference type="Google" id="ProtNLM"/>
    </source>
</evidence>
<comment type="similarity">
    <text evidence="3">In the N-terminal section; belongs to the AAA ATPase family.</text>
</comment>
<name>A0A7J6L4D0_PEROL</name>
<dbReference type="Proteomes" id="UP000570595">
    <property type="component" value="Unassembled WGS sequence"/>
</dbReference>
<comment type="caution">
    <text evidence="16">The sequence shown here is derived from an EMBL/GenBank/DDBJ whole genome shotgun (WGS) entry which is preliminary data.</text>
</comment>
<dbReference type="Pfam" id="PF00004">
    <property type="entry name" value="AAA"/>
    <property type="match status" value="1"/>
</dbReference>
<dbReference type="Pfam" id="PF01434">
    <property type="entry name" value="Peptidase_M41"/>
    <property type="match status" value="1"/>
</dbReference>
<dbReference type="InterPro" id="IPR037219">
    <property type="entry name" value="Peptidase_M41-like"/>
</dbReference>
<dbReference type="InterPro" id="IPR000642">
    <property type="entry name" value="Peptidase_M41"/>
</dbReference>
<dbReference type="GO" id="GO:0004176">
    <property type="term" value="F:ATP-dependent peptidase activity"/>
    <property type="evidence" value="ECO:0007669"/>
    <property type="project" value="InterPro"/>
</dbReference>
<feature type="domain" description="AAA ATPase AAA+ lid" evidence="14">
    <location>
        <begin position="397"/>
        <end position="434"/>
    </location>
</feature>
<evidence type="ECO:0000313" key="15">
    <source>
        <dbReference type="EMBL" id="KAF4652123.1"/>
    </source>
</evidence>
<feature type="region of interest" description="Disordered" evidence="11">
    <location>
        <begin position="21"/>
        <end position="101"/>
    </location>
</feature>
<dbReference type="GO" id="GO:0016887">
    <property type="term" value="F:ATP hydrolysis activity"/>
    <property type="evidence" value="ECO:0007669"/>
    <property type="project" value="InterPro"/>
</dbReference>
<comment type="cofactor">
    <cofactor evidence="1">
        <name>Zn(2+)</name>
        <dbReference type="ChEBI" id="CHEBI:29105"/>
    </cofactor>
</comment>
<gene>
    <name evidence="16" type="ORF">FOL46_008853</name>
    <name evidence="15" type="ORF">FOZ61_009903</name>
</gene>
<comment type="similarity">
    <text evidence="2">In the C-terminal section; belongs to the peptidase M41 family.</text>
</comment>
<keyword evidence="6" id="KW-0547">Nucleotide-binding</keyword>
<evidence type="ECO:0000313" key="18">
    <source>
        <dbReference type="Proteomes" id="UP000572268"/>
    </source>
</evidence>
<dbReference type="FunFam" id="1.10.8.60:FF:000019">
    <property type="entry name" value="AFG3-like AAA ATPase 2"/>
    <property type="match status" value="1"/>
</dbReference>
<evidence type="ECO:0000256" key="2">
    <source>
        <dbReference type="ARBA" id="ARBA00010044"/>
    </source>
</evidence>
<evidence type="ECO:0000256" key="4">
    <source>
        <dbReference type="ARBA" id="ARBA00022670"/>
    </source>
</evidence>
<dbReference type="Gene3D" id="1.20.58.760">
    <property type="entry name" value="Peptidase M41"/>
    <property type="match status" value="1"/>
</dbReference>
<dbReference type="SUPFAM" id="SSF52540">
    <property type="entry name" value="P-loop containing nucleoside triphosphate hydrolases"/>
    <property type="match status" value="1"/>
</dbReference>
<dbReference type="PANTHER" id="PTHR43655">
    <property type="entry name" value="ATP-DEPENDENT PROTEASE"/>
    <property type="match status" value="1"/>
</dbReference>
<evidence type="ECO:0000313" key="16">
    <source>
        <dbReference type="EMBL" id="KAF4654167.1"/>
    </source>
</evidence>
<evidence type="ECO:0000256" key="5">
    <source>
        <dbReference type="ARBA" id="ARBA00022723"/>
    </source>
</evidence>
<evidence type="ECO:0000256" key="10">
    <source>
        <dbReference type="ARBA" id="ARBA00023049"/>
    </source>
</evidence>
<dbReference type="Gene3D" id="3.40.1690.20">
    <property type="match status" value="1"/>
</dbReference>
<feature type="domain" description="Peptidase M41" evidence="13">
    <location>
        <begin position="450"/>
        <end position="598"/>
    </location>
</feature>
<dbReference type="SUPFAM" id="SSF140990">
    <property type="entry name" value="FtsH protease domain-like"/>
    <property type="match status" value="1"/>
</dbReference>
<feature type="non-terminal residue" evidence="16">
    <location>
        <position position="598"/>
    </location>
</feature>
<dbReference type="InterPro" id="IPR041569">
    <property type="entry name" value="AAA_lid_3"/>
</dbReference>
<dbReference type="EMBL" id="JABANN010000743">
    <property type="protein sequence ID" value="KAF4654167.1"/>
    <property type="molecule type" value="Genomic_DNA"/>
</dbReference>
<dbReference type="EMBL" id="JABAHT010000759">
    <property type="protein sequence ID" value="KAF4652123.1"/>
    <property type="molecule type" value="Genomic_DNA"/>
</dbReference>
<dbReference type="Proteomes" id="UP000572268">
    <property type="component" value="Unassembled WGS sequence"/>
</dbReference>
<organism evidence="16 18">
    <name type="scientific">Perkinsus olseni</name>
    <name type="common">Perkinsus atlanticus</name>
    <dbReference type="NCBI Taxonomy" id="32597"/>
    <lineage>
        <taxon>Eukaryota</taxon>
        <taxon>Sar</taxon>
        <taxon>Alveolata</taxon>
        <taxon>Perkinsozoa</taxon>
        <taxon>Perkinsea</taxon>
        <taxon>Perkinsida</taxon>
        <taxon>Perkinsidae</taxon>
        <taxon>Perkinsus</taxon>
    </lineage>
</organism>
<dbReference type="AlphaFoldDB" id="A0A7J6L4D0"/>
<protein>
    <recommendedName>
        <fullName evidence="19">AAA+ ATPase domain-containing protein</fullName>
    </recommendedName>
</protein>
<sequence>MDSMRQYGALLDRWRVFTSNLPKGFEKFTNPSPRRTLQEDDDAVEGDDKKKPTSTGDNDSKKDTMDTQESKKTSPPSQRRQPSSSGGDGKKPQPPPQGVNSIQTGLAVGFLLYLLYSAAATEVSTGDLSFQDFLNEFFLKGYVDHIEIVNKTTARVYIRPDAPAPYSGQRYTIQLGSVEHFENKLEQIQAGLGLSVQEYTPVMYVTERDGADEFFKILPSILMLIPIILAAKLMMGSGGMMGGGGSSSGGRNIFQLGKAFPQGTKDLRVKTRFSDVAGLTQVKQEVVEFVDFLREPSKFEHLGARIPKGGLLVGPPGTGKTLLAKAVAGESGVPFFSMSGSDFIEMFVGVGPSRVRFDRQIAVDKPDLNDREAIFKVHLKPLTLNKGIDSTEVARRMAALTPGMTGADIANLCNEAAIYAARRSSSGVEMKDFESATERIIGGLAKSNNLMSEQEKRTVAIHESGHAVAGWMMEYADPLLKVTIVPRSSGALGFAQYLPEELALYSKEALHDKLAVILGGRAAEELFTGRITTGAADDFAKATNIALGMAQVYGMTEGVGLLSWNPQQMQEMMYRPFSEKTAQMIESEAKKIVEGQYK</sequence>
<evidence type="ECO:0000256" key="3">
    <source>
        <dbReference type="ARBA" id="ARBA00010550"/>
    </source>
</evidence>
<evidence type="ECO:0000259" key="13">
    <source>
        <dbReference type="Pfam" id="PF01434"/>
    </source>
</evidence>
<keyword evidence="5" id="KW-0479">Metal-binding</keyword>
<evidence type="ECO:0000256" key="1">
    <source>
        <dbReference type="ARBA" id="ARBA00001947"/>
    </source>
</evidence>
<evidence type="ECO:0000259" key="12">
    <source>
        <dbReference type="Pfam" id="PF00004"/>
    </source>
</evidence>
<reference evidence="17 18" key="1">
    <citation type="submission" date="2020-04" db="EMBL/GenBank/DDBJ databases">
        <title>Perkinsus olseni comparative genomics.</title>
        <authorList>
            <person name="Bogema D.R."/>
        </authorList>
    </citation>
    <scope>NUCLEOTIDE SEQUENCE [LARGE SCALE GENOMIC DNA]</scope>
    <source>
        <strain evidence="15">ATCC PRA-179</strain>
        <strain evidence="16">ATCC PRA-31</strain>
    </source>
</reference>
<feature type="compositionally biased region" description="Basic and acidic residues" evidence="11">
    <location>
        <begin position="58"/>
        <end position="72"/>
    </location>
</feature>
<evidence type="ECO:0000313" key="17">
    <source>
        <dbReference type="Proteomes" id="UP000570595"/>
    </source>
</evidence>
<dbReference type="GO" id="GO:0005524">
    <property type="term" value="F:ATP binding"/>
    <property type="evidence" value="ECO:0007669"/>
    <property type="project" value="UniProtKB-KW"/>
</dbReference>
<dbReference type="PANTHER" id="PTHR43655:SF2">
    <property type="entry name" value="AFG3 LIKE MATRIX AAA PEPTIDASE SUBUNIT 2, ISOFORM A"/>
    <property type="match status" value="1"/>
</dbReference>
<dbReference type="InterPro" id="IPR050928">
    <property type="entry name" value="ATP-dep_Zn_Metalloprotease"/>
</dbReference>
<evidence type="ECO:0000256" key="8">
    <source>
        <dbReference type="ARBA" id="ARBA00022833"/>
    </source>
</evidence>
<evidence type="ECO:0000256" key="6">
    <source>
        <dbReference type="ARBA" id="ARBA00022741"/>
    </source>
</evidence>
<dbReference type="Gene3D" id="1.10.8.60">
    <property type="match status" value="1"/>
</dbReference>
<evidence type="ECO:0000256" key="11">
    <source>
        <dbReference type="SAM" id="MobiDB-lite"/>
    </source>
</evidence>